<sequence length="145" mass="17145">MALSKSEKQTCDNVRYFFKYDFKRYKQLASLADLKSIGYNGFNSSTNTNNQENKVITASYCQEIINMVKNVIERMQDKRLSKILTYRHFDYLPFWQIARKLQYSESTVKQLSNQAYLLFADMLAMVTDIDLRKSDYIEKGTINRQ</sequence>
<gene>
    <name evidence="1" type="ORF">H9861_01160</name>
</gene>
<dbReference type="Proteomes" id="UP000823963">
    <property type="component" value="Unassembled WGS sequence"/>
</dbReference>
<evidence type="ECO:0000313" key="1">
    <source>
        <dbReference type="EMBL" id="HIX01350.1"/>
    </source>
</evidence>
<dbReference type="EMBL" id="DXFP01000009">
    <property type="protein sequence ID" value="HIX01350.1"/>
    <property type="molecule type" value="Genomic_DNA"/>
</dbReference>
<protein>
    <submittedName>
        <fullName evidence="1">Uncharacterized protein</fullName>
    </submittedName>
</protein>
<reference evidence="1" key="2">
    <citation type="submission" date="2021-04" db="EMBL/GenBank/DDBJ databases">
        <authorList>
            <person name="Gilroy R."/>
        </authorList>
    </citation>
    <scope>NUCLEOTIDE SEQUENCE</scope>
    <source>
        <strain evidence="1">6627</strain>
    </source>
</reference>
<accession>A0A9D1UVT7</accession>
<name>A0A9D1UVT7_9LACO</name>
<dbReference type="Gene3D" id="1.20.140.160">
    <property type="match status" value="1"/>
</dbReference>
<organism evidence="1 2">
    <name type="scientific">Candidatus Ligilactobacillus excrementigallinarum</name>
    <dbReference type="NCBI Taxonomy" id="2838641"/>
    <lineage>
        <taxon>Bacteria</taxon>
        <taxon>Bacillati</taxon>
        <taxon>Bacillota</taxon>
        <taxon>Bacilli</taxon>
        <taxon>Lactobacillales</taxon>
        <taxon>Lactobacillaceae</taxon>
        <taxon>Ligilactobacillus</taxon>
    </lineage>
</organism>
<proteinExistence type="predicted"/>
<dbReference type="InterPro" id="IPR013324">
    <property type="entry name" value="RNA_pol_sigma_r3/r4-like"/>
</dbReference>
<comment type="caution">
    <text evidence="1">The sequence shown here is derived from an EMBL/GenBank/DDBJ whole genome shotgun (WGS) entry which is preliminary data.</text>
</comment>
<evidence type="ECO:0000313" key="2">
    <source>
        <dbReference type="Proteomes" id="UP000823963"/>
    </source>
</evidence>
<dbReference type="SUPFAM" id="SSF88659">
    <property type="entry name" value="Sigma3 and sigma4 domains of RNA polymerase sigma factors"/>
    <property type="match status" value="1"/>
</dbReference>
<dbReference type="AlphaFoldDB" id="A0A9D1UVT7"/>
<reference evidence="1" key="1">
    <citation type="journal article" date="2021" name="PeerJ">
        <title>Extensive microbial diversity within the chicken gut microbiome revealed by metagenomics and culture.</title>
        <authorList>
            <person name="Gilroy R."/>
            <person name="Ravi A."/>
            <person name="Getino M."/>
            <person name="Pursley I."/>
            <person name="Horton D.L."/>
            <person name="Alikhan N.F."/>
            <person name="Baker D."/>
            <person name="Gharbi K."/>
            <person name="Hall N."/>
            <person name="Watson M."/>
            <person name="Adriaenssens E.M."/>
            <person name="Foster-Nyarko E."/>
            <person name="Jarju S."/>
            <person name="Secka A."/>
            <person name="Antonio M."/>
            <person name="Oren A."/>
            <person name="Chaudhuri R.R."/>
            <person name="La Ragione R."/>
            <person name="Hildebrand F."/>
            <person name="Pallen M.J."/>
        </authorList>
    </citation>
    <scope>NUCLEOTIDE SEQUENCE</scope>
    <source>
        <strain evidence="1">6627</strain>
    </source>
</reference>